<evidence type="ECO:0000256" key="1">
    <source>
        <dbReference type="ARBA" id="ARBA00022598"/>
    </source>
</evidence>
<dbReference type="GO" id="GO:0005524">
    <property type="term" value="F:ATP binding"/>
    <property type="evidence" value="ECO:0007669"/>
    <property type="project" value="UniProtKB-KW"/>
</dbReference>
<comment type="caution">
    <text evidence="7">The sequence shown here is derived from an EMBL/GenBank/DDBJ whole genome shotgun (WGS) entry which is preliminary data.</text>
</comment>
<evidence type="ECO:0000256" key="4">
    <source>
        <dbReference type="ARBA" id="ARBA00022917"/>
    </source>
</evidence>
<dbReference type="CDD" id="cd07961">
    <property type="entry name" value="Anticodon_Ia_Ile_ABEc"/>
    <property type="match status" value="1"/>
</dbReference>
<dbReference type="Gene3D" id="1.10.730.10">
    <property type="entry name" value="Isoleucyl-tRNA Synthetase, Domain 1"/>
    <property type="match status" value="1"/>
</dbReference>
<keyword evidence="3" id="KW-0067">ATP-binding</keyword>
<dbReference type="InterPro" id="IPR009080">
    <property type="entry name" value="tRNAsynth_Ia_anticodon-bd"/>
</dbReference>
<dbReference type="PANTHER" id="PTHR42780">
    <property type="entry name" value="SOLEUCYL-TRNA SYNTHETASE"/>
    <property type="match status" value="1"/>
</dbReference>
<feature type="non-terminal residue" evidence="7">
    <location>
        <position position="1"/>
    </location>
</feature>
<dbReference type="GO" id="GO:0004822">
    <property type="term" value="F:isoleucine-tRNA ligase activity"/>
    <property type="evidence" value="ECO:0007669"/>
    <property type="project" value="InterPro"/>
</dbReference>
<organism evidence="7">
    <name type="scientific">marine sediment metagenome</name>
    <dbReference type="NCBI Taxonomy" id="412755"/>
    <lineage>
        <taxon>unclassified sequences</taxon>
        <taxon>metagenomes</taxon>
        <taxon>ecological metagenomes</taxon>
    </lineage>
</organism>
<dbReference type="GO" id="GO:0006428">
    <property type="term" value="P:isoleucyl-tRNA aminoacylation"/>
    <property type="evidence" value="ECO:0007669"/>
    <property type="project" value="TreeGrafter"/>
</dbReference>
<dbReference type="InterPro" id="IPR023586">
    <property type="entry name" value="Ile-tRNA-ligase_type2"/>
</dbReference>
<evidence type="ECO:0000259" key="6">
    <source>
        <dbReference type="Pfam" id="PF08264"/>
    </source>
</evidence>
<keyword evidence="4" id="KW-0648">Protein biosynthesis</keyword>
<dbReference type="SUPFAM" id="SSF47323">
    <property type="entry name" value="Anticodon-binding domain of a subclass of class I aminoacyl-tRNA synthetases"/>
    <property type="match status" value="1"/>
</dbReference>
<dbReference type="PANTHER" id="PTHR42780:SF1">
    <property type="entry name" value="ISOLEUCINE--TRNA LIGASE, CYTOPLASMIC"/>
    <property type="match status" value="1"/>
</dbReference>
<dbReference type="EMBL" id="BARV01023941">
    <property type="protein sequence ID" value="GAI42527.1"/>
    <property type="molecule type" value="Genomic_DNA"/>
</dbReference>
<evidence type="ECO:0000256" key="3">
    <source>
        <dbReference type="ARBA" id="ARBA00022840"/>
    </source>
</evidence>
<proteinExistence type="predicted"/>
<keyword evidence="2" id="KW-0547">Nucleotide-binding</keyword>
<name>X1NET6_9ZZZZ</name>
<feature type="domain" description="Methionyl/Valyl/Leucyl/Isoleucyl-tRNA synthetase anticodon-binding" evidence="6">
    <location>
        <begin position="41"/>
        <end position="193"/>
    </location>
</feature>
<dbReference type="InterPro" id="IPR013155">
    <property type="entry name" value="M/V/L/I-tRNA-synth_anticd-bd"/>
</dbReference>
<dbReference type="InterPro" id="IPR033709">
    <property type="entry name" value="Anticodon_Ile_ABEc"/>
</dbReference>
<accession>X1NET6</accession>
<keyword evidence="1" id="KW-0436">Ligase</keyword>
<reference evidence="7" key="1">
    <citation type="journal article" date="2014" name="Front. Microbiol.">
        <title>High frequency of phylogenetically diverse reductive dehalogenase-homologous genes in deep subseafloor sedimentary metagenomes.</title>
        <authorList>
            <person name="Kawai M."/>
            <person name="Futagami T."/>
            <person name="Toyoda A."/>
            <person name="Takaki Y."/>
            <person name="Nishi S."/>
            <person name="Hori S."/>
            <person name="Arai W."/>
            <person name="Tsubouchi T."/>
            <person name="Morono Y."/>
            <person name="Uchiyama I."/>
            <person name="Ito T."/>
            <person name="Fujiyama A."/>
            <person name="Inagaki F."/>
            <person name="Takami H."/>
        </authorList>
    </citation>
    <scope>NUCLEOTIDE SEQUENCE</scope>
    <source>
        <strain evidence="7">Expedition CK06-06</strain>
    </source>
</reference>
<dbReference type="GO" id="GO:0000049">
    <property type="term" value="F:tRNA binding"/>
    <property type="evidence" value="ECO:0007669"/>
    <property type="project" value="InterPro"/>
</dbReference>
<evidence type="ECO:0000256" key="2">
    <source>
        <dbReference type="ARBA" id="ARBA00022741"/>
    </source>
</evidence>
<gene>
    <name evidence="7" type="ORF">S06H3_39181</name>
</gene>
<protein>
    <recommendedName>
        <fullName evidence="6">Methionyl/Valyl/Leucyl/Isoleucyl-tRNA synthetase anticodon-binding domain-containing protein</fullName>
    </recommendedName>
</protein>
<dbReference type="AlphaFoldDB" id="X1NET6"/>
<dbReference type="Pfam" id="PF08264">
    <property type="entry name" value="Anticodon_1"/>
    <property type="match status" value="1"/>
</dbReference>
<feature type="non-terminal residue" evidence="7">
    <location>
        <position position="267"/>
    </location>
</feature>
<evidence type="ECO:0000313" key="7">
    <source>
        <dbReference type="EMBL" id="GAI42527.1"/>
    </source>
</evidence>
<keyword evidence="5" id="KW-0030">Aminoacyl-tRNA synthetase</keyword>
<sequence>EVMHRFLSTLWNVYSFFVIYANIDRFTPSSKTTSLCQSELDNWIISELNQLIVDVDKALDGYNPTEAGRKIESFVADLSNWYVRRSRRRFWKSENDADKLSAYTTLYECLVTLSKLLAPLTPFLAEELYQNLVCSAFPEAPDSVHLTDFPVADMAKIDKQLSDDTRLAMKISSLGRAARSKAGIKVRQPLAKVVVSVASSDEEESLKRLKPQIFEELNVKDLEVKGFQEVAELDGHGYEVSGSEQRMDKKEGVALFTTGAYLVAVPT</sequence>
<evidence type="ECO:0000256" key="5">
    <source>
        <dbReference type="ARBA" id="ARBA00023146"/>
    </source>
</evidence>